<dbReference type="Gene3D" id="3.30.428.10">
    <property type="entry name" value="HIT-like"/>
    <property type="match status" value="1"/>
</dbReference>
<evidence type="ECO:0000256" key="1">
    <source>
        <dbReference type="PIRSR" id="PIRSR601310-1"/>
    </source>
</evidence>
<name>A0A7V4U391_CALAY</name>
<dbReference type="CDD" id="cd01276">
    <property type="entry name" value="PKCI_related"/>
    <property type="match status" value="1"/>
</dbReference>
<dbReference type="Proteomes" id="UP000885779">
    <property type="component" value="Unassembled WGS sequence"/>
</dbReference>
<evidence type="ECO:0000256" key="3">
    <source>
        <dbReference type="PROSITE-ProRule" id="PRU00464"/>
    </source>
</evidence>
<feature type="active site" description="Tele-AMP-histidine intermediate" evidence="1">
    <location>
        <position position="102"/>
    </location>
</feature>
<dbReference type="SUPFAM" id="SSF54197">
    <property type="entry name" value="HIT-like"/>
    <property type="match status" value="1"/>
</dbReference>
<dbReference type="InterPro" id="IPR036265">
    <property type="entry name" value="HIT-like_sf"/>
</dbReference>
<dbReference type="PROSITE" id="PS51084">
    <property type="entry name" value="HIT_2"/>
    <property type="match status" value="1"/>
</dbReference>
<feature type="domain" description="HIT" evidence="4">
    <location>
        <begin position="7"/>
        <end position="116"/>
    </location>
</feature>
<organism evidence="5">
    <name type="scientific">Caldithrix abyssi</name>
    <dbReference type="NCBI Taxonomy" id="187145"/>
    <lineage>
        <taxon>Bacteria</taxon>
        <taxon>Pseudomonadati</taxon>
        <taxon>Calditrichota</taxon>
        <taxon>Calditrichia</taxon>
        <taxon>Calditrichales</taxon>
        <taxon>Calditrichaceae</taxon>
        <taxon>Caldithrix</taxon>
    </lineage>
</organism>
<accession>A0A7V4U391</accession>
<dbReference type="AlphaFoldDB" id="A0A7V4U391"/>
<dbReference type="PROSITE" id="PS00892">
    <property type="entry name" value="HIT_1"/>
    <property type="match status" value="1"/>
</dbReference>
<dbReference type="InterPro" id="IPR001310">
    <property type="entry name" value="Histidine_triad_HIT"/>
</dbReference>
<dbReference type="Pfam" id="PF01230">
    <property type="entry name" value="HIT"/>
    <property type="match status" value="1"/>
</dbReference>
<gene>
    <name evidence="5" type="ORF">ENK44_15990</name>
</gene>
<dbReference type="InterPro" id="IPR019808">
    <property type="entry name" value="Histidine_triad_CS"/>
</dbReference>
<protein>
    <submittedName>
        <fullName evidence="5">Histidine triad nucleotide-binding protein</fullName>
    </submittedName>
</protein>
<feature type="short sequence motif" description="Histidine triad motif" evidence="2 3">
    <location>
        <begin position="100"/>
        <end position="104"/>
    </location>
</feature>
<evidence type="ECO:0000256" key="2">
    <source>
        <dbReference type="PIRSR" id="PIRSR601310-3"/>
    </source>
</evidence>
<dbReference type="InterPro" id="IPR011146">
    <property type="entry name" value="HIT-like"/>
</dbReference>
<reference evidence="5" key="1">
    <citation type="journal article" date="2020" name="mSystems">
        <title>Genome- and Community-Level Interaction Insights into Carbon Utilization and Element Cycling Functions of Hydrothermarchaeota in Hydrothermal Sediment.</title>
        <authorList>
            <person name="Zhou Z."/>
            <person name="Liu Y."/>
            <person name="Xu W."/>
            <person name="Pan J."/>
            <person name="Luo Z.H."/>
            <person name="Li M."/>
        </authorList>
    </citation>
    <scope>NUCLEOTIDE SEQUENCE [LARGE SCALE GENOMIC DNA]</scope>
    <source>
        <strain evidence="5">HyVt-577</strain>
    </source>
</reference>
<dbReference type="GO" id="GO:0003824">
    <property type="term" value="F:catalytic activity"/>
    <property type="evidence" value="ECO:0007669"/>
    <property type="project" value="InterPro"/>
</dbReference>
<dbReference type="PRINTS" id="PR00332">
    <property type="entry name" value="HISTRIAD"/>
</dbReference>
<evidence type="ECO:0000313" key="5">
    <source>
        <dbReference type="EMBL" id="HGY57210.1"/>
    </source>
</evidence>
<dbReference type="EMBL" id="DRQG01000149">
    <property type="protein sequence ID" value="HGY57210.1"/>
    <property type="molecule type" value="Genomic_DNA"/>
</dbReference>
<evidence type="ECO:0000259" key="4">
    <source>
        <dbReference type="PROSITE" id="PS51084"/>
    </source>
</evidence>
<comment type="caution">
    <text evidence="5">The sequence shown here is derived from an EMBL/GenBank/DDBJ whole genome shotgun (WGS) entry which is preliminary data.</text>
</comment>
<proteinExistence type="predicted"/>
<dbReference type="PANTHER" id="PTHR23089">
    <property type="entry name" value="HISTIDINE TRIAD HIT PROTEIN"/>
    <property type="match status" value="1"/>
</dbReference>
<sequence length="116" mass="13462">MERDDCIFCQVISGKLPSKMEYEDEYLAIFWDINPQAPTHLLIVPKKHVSRFSEFTDDDFDLMGKMMDAARKIALKLNLNEKGFRLVINEGRDSGQSIFHVHLHLLSGRRLMWPPG</sequence>